<name>A0ACC2XK37_9TREE</name>
<evidence type="ECO:0000313" key="2">
    <source>
        <dbReference type="Proteomes" id="UP001234202"/>
    </source>
</evidence>
<sequence>MLNPASKTFSIRRLQGLCKNHPNAPGISFIPPSNPKRPPTPALKPLNRNVSPSASTMYGSNKASSQPGYHGTGAWASMGK</sequence>
<comment type="caution">
    <text evidence="1">The sequence shown here is derived from an EMBL/GenBank/DDBJ whole genome shotgun (WGS) entry which is preliminary data.</text>
</comment>
<dbReference type="EMBL" id="JASBWV010000011">
    <property type="protein sequence ID" value="KAJ9123734.1"/>
    <property type="molecule type" value="Genomic_DNA"/>
</dbReference>
<reference evidence="1" key="1">
    <citation type="submission" date="2023-04" db="EMBL/GenBank/DDBJ databases">
        <title>Draft Genome sequencing of Naganishia species isolated from polar environments using Oxford Nanopore Technology.</title>
        <authorList>
            <person name="Leo P."/>
            <person name="Venkateswaran K."/>
        </authorList>
    </citation>
    <scope>NUCLEOTIDE SEQUENCE</scope>
    <source>
        <strain evidence="1">DBVPG 5303</strain>
    </source>
</reference>
<proteinExistence type="predicted"/>
<protein>
    <submittedName>
        <fullName evidence="1">Uncharacterized protein</fullName>
    </submittedName>
</protein>
<evidence type="ECO:0000313" key="1">
    <source>
        <dbReference type="EMBL" id="KAJ9123734.1"/>
    </source>
</evidence>
<organism evidence="1 2">
    <name type="scientific">Naganishia onofrii</name>
    <dbReference type="NCBI Taxonomy" id="1851511"/>
    <lineage>
        <taxon>Eukaryota</taxon>
        <taxon>Fungi</taxon>
        <taxon>Dikarya</taxon>
        <taxon>Basidiomycota</taxon>
        <taxon>Agaricomycotina</taxon>
        <taxon>Tremellomycetes</taxon>
        <taxon>Filobasidiales</taxon>
        <taxon>Filobasidiaceae</taxon>
        <taxon>Naganishia</taxon>
    </lineage>
</organism>
<gene>
    <name evidence="1" type="ORF">QFC24_003508</name>
</gene>
<accession>A0ACC2XK37</accession>
<dbReference type="Proteomes" id="UP001234202">
    <property type="component" value="Unassembled WGS sequence"/>
</dbReference>
<keyword evidence="2" id="KW-1185">Reference proteome</keyword>